<dbReference type="InterPro" id="IPR000008">
    <property type="entry name" value="C2_dom"/>
</dbReference>
<keyword evidence="3" id="KW-1185">Reference proteome</keyword>
<dbReference type="GO" id="GO:0006952">
    <property type="term" value="P:defense response"/>
    <property type="evidence" value="ECO:0007669"/>
    <property type="project" value="InterPro"/>
</dbReference>
<accession>A0A314ZR00</accession>
<dbReference type="Proteomes" id="UP000250321">
    <property type="component" value="Unassembled WGS sequence"/>
</dbReference>
<dbReference type="InterPro" id="IPR044750">
    <property type="entry name" value="C2_SRC2/BAP"/>
</dbReference>
<name>A0A314ZR00_PRUYE</name>
<evidence type="ECO:0000313" key="2">
    <source>
        <dbReference type="EMBL" id="PQQ20627.1"/>
    </source>
</evidence>
<dbReference type="EMBL" id="PJQY01000031">
    <property type="protein sequence ID" value="PQQ20627.1"/>
    <property type="molecule type" value="Genomic_DNA"/>
</dbReference>
<reference evidence="2 3" key="1">
    <citation type="submission" date="2018-02" db="EMBL/GenBank/DDBJ databases">
        <title>Draft genome of wild Prunus yedoensis var. nudiflora.</title>
        <authorList>
            <person name="Baek S."/>
            <person name="Kim J.-H."/>
            <person name="Choi K."/>
            <person name="Kim G.-B."/>
            <person name="Cho A."/>
            <person name="Jang H."/>
            <person name="Shin C.-H."/>
            <person name="Yu H.-J."/>
            <person name="Mun J.-H."/>
        </authorList>
    </citation>
    <scope>NUCLEOTIDE SEQUENCE [LARGE SCALE GENOMIC DNA]</scope>
    <source>
        <strain evidence="3">cv. Jeju island</strain>
        <tissue evidence="2">Leaf</tissue>
    </source>
</reference>
<dbReference type="PANTHER" id="PTHR32246">
    <property type="entry name" value="INGRESSION PROTEIN FIC1"/>
    <property type="match status" value="1"/>
</dbReference>
<feature type="domain" description="C2" evidence="1">
    <location>
        <begin position="1"/>
        <end position="110"/>
    </location>
</feature>
<evidence type="ECO:0000259" key="1">
    <source>
        <dbReference type="PROSITE" id="PS50004"/>
    </source>
</evidence>
<dbReference type="InterPro" id="IPR035892">
    <property type="entry name" value="C2_domain_sf"/>
</dbReference>
<dbReference type="Pfam" id="PF00168">
    <property type="entry name" value="C2"/>
    <property type="match status" value="1"/>
</dbReference>
<dbReference type="SMART" id="SM00239">
    <property type="entry name" value="C2"/>
    <property type="match status" value="1"/>
</dbReference>
<dbReference type="STRING" id="2094558.A0A314ZR00"/>
<organism evidence="2 3">
    <name type="scientific">Prunus yedoensis var. nudiflora</name>
    <dbReference type="NCBI Taxonomy" id="2094558"/>
    <lineage>
        <taxon>Eukaryota</taxon>
        <taxon>Viridiplantae</taxon>
        <taxon>Streptophyta</taxon>
        <taxon>Embryophyta</taxon>
        <taxon>Tracheophyta</taxon>
        <taxon>Spermatophyta</taxon>
        <taxon>Magnoliopsida</taxon>
        <taxon>eudicotyledons</taxon>
        <taxon>Gunneridae</taxon>
        <taxon>Pentapetalae</taxon>
        <taxon>rosids</taxon>
        <taxon>fabids</taxon>
        <taxon>Rosales</taxon>
        <taxon>Rosaceae</taxon>
        <taxon>Amygdaloideae</taxon>
        <taxon>Amygdaleae</taxon>
        <taxon>Prunus</taxon>
    </lineage>
</organism>
<gene>
    <name evidence="2" type="ORF">Pyn_13638</name>
</gene>
<proteinExistence type="predicted"/>
<sequence length="325" mass="36501">MASGHEVQVKLSSARDLKNVNWRNGPVKPYAVVWVDPKNKCSTRVDEEGDTSPYWDETLTIPLPGPVDGDTTLYIDVVHAGSHPDTKPLIGSARLKLREVLDDVGFDERASRTLQLKRPSGRPQGKVDVKVTIREPRYRAPEPYYASPYGVPPAGSRDYPAPPPAYGAPYGTPALPPTYGAPYATPAPPPQRDYYAAPSSGYPYNAPPAPYGQPGQASYGQAGYGQEEKKSKFGGWVQDWLWARWRGFLVESHWRRALITWRTKLRMTWRRGWKMMLGTTMGMTSRMFGRHLEGSSRDFDPIGHCSVAYMHDMDQALKFVLFFLH</sequence>
<dbReference type="OrthoDB" id="1915999at2759"/>
<dbReference type="Gene3D" id="2.60.40.150">
    <property type="entry name" value="C2 domain"/>
    <property type="match status" value="1"/>
</dbReference>
<dbReference type="CDD" id="cd04051">
    <property type="entry name" value="C2_SRC2_like"/>
    <property type="match status" value="1"/>
</dbReference>
<evidence type="ECO:0000313" key="3">
    <source>
        <dbReference type="Proteomes" id="UP000250321"/>
    </source>
</evidence>
<dbReference type="PANTHER" id="PTHR32246:SF20">
    <property type="entry name" value="CALCIUM-DEPENDENT LIPID-BINDING (CALB DOMAIN) FAMILY PROTEIN"/>
    <property type="match status" value="1"/>
</dbReference>
<dbReference type="PROSITE" id="PS50004">
    <property type="entry name" value="C2"/>
    <property type="match status" value="1"/>
</dbReference>
<comment type="caution">
    <text evidence="2">The sequence shown here is derived from an EMBL/GenBank/DDBJ whole genome shotgun (WGS) entry which is preliminary data.</text>
</comment>
<protein>
    <submittedName>
        <fullName evidence="2">Protein SRC2</fullName>
    </submittedName>
</protein>
<dbReference type="SUPFAM" id="SSF49562">
    <property type="entry name" value="C2 domain (Calcium/lipid-binding domain, CaLB)"/>
    <property type="match status" value="1"/>
</dbReference>
<dbReference type="AlphaFoldDB" id="A0A314ZR00"/>